<dbReference type="SUPFAM" id="SSF48452">
    <property type="entry name" value="TPR-like"/>
    <property type="match status" value="1"/>
</dbReference>
<gene>
    <name evidence="3" type="ORF">HB943_10160</name>
</gene>
<feature type="transmembrane region" description="Helical" evidence="2">
    <location>
        <begin position="359"/>
        <end position="376"/>
    </location>
</feature>
<evidence type="ECO:0000256" key="1">
    <source>
        <dbReference type="PROSITE-ProRule" id="PRU00339"/>
    </source>
</evidence>
<keyword evidence="1" id="KW-0802">TPR repeat</keyword>
<dbReference type="RefSeq" id="WP_185426210.1">
    <property type="nucleotide sequence ID" value="NZ_JAARRL010000015.1"/>
</dbReference>
<dbReference type="EMBL" id="JAARRL010000015">
    <property type="protein sequence ID" value="MBC1500971.1"/>
    <property type="molecule type" value="Genomic_DNA"/>
</dbReference>
<evidence type="ECO:0000313" key="4">
    <source>
        <dbReference type="Proteomes" id="UP000564536"/>
    </source>
</evidence>
<sequence length="638" mass="72489">MISTRIMKFEALMKLVDSGEIAAARELATSYVEAQPRGFMGYLCWTYVAFFGDRDLDVANGYLEETLRWDPRCEEAIHLGVLIWAGRDDAKEKYYIEQGMRYATREAFYPYRMGLLLEKQSLKEAAIYFEKAAVLGSRDAEYVGKYAVVMDKLGQKKVAREYLKRALGLDPNHVENVRRLAQLSYEVGDFKVARDLSEQALALAPNDSEAQRLVRQAYPTRNWLVALVRRIGLFFAMLFRGRMTTAKMNTSFVIGMIIVCLPLFLISSDVAKFAIVIVFIMLLASLVLSNRIVARRQLGAAVIAKPTPTQVIDKPVIIKDEPAKVKVEKAEPIVEVRNQEVNKPLSKVQATNKKISPKIIIIPFVILGFIGFWNMANDSSNDEFFSNSDDSYEEFGDGSEEISNFTAVQDSVSEDMYEPDDALVDPFFQEEFVELMEDSDLKEQFRTGITSDFFDDGERQYIKVVDDEDKLLFIAAFQDYMLQKIYGAGWDDTDVGKSDYQAIIGLFDEEFDTGNGILDKAHLKLIQNGVANENVETQRSLIETFLDSEFQDAFFAIVENTNVKERFVSSVDFVYMNDGDYHYIQMLDGGGEVTGIAQFDNDLLIYMYGDGWGQSIDDEERYMELLDAFNVQGEEESL</sequence>
<organism evidence="3 4">
    <name type="scientific">Listeria weihenstephanensis</name>
    <dbReference type="NCBI Taxonomy" id="1006155"/>
    <lineage>
        <taxon>Bacteria</taxon>
        <taxon>Bacillati</taxon>
        <taxon>Bacillota</taxon>
        <taxon>Bacilli</taxon>
        <taxon>Bacillales</taxon>
        <taxon>Listeriaceae</taxon>
        <taxon>Listeria</taxon>
    </lineage>
</organism>
<feature type="transmembrane region" description="Helical" evidence="2">
    <location>
        <begin position="273"/>
        <end position="293"/>
    </location>
</feature>
<keyword evidence="2" id="KW-1133">Transmembrane helix</keyword>
<feature type="transmembrane region" description="Helical" evidence="2">
    <location>
        <begin position="251"/>
        <end position="267"/>
    </location>
</feature>
<name>A0A841Z4V6_9LIST</name>
<feature type="repeat" description="TPR" evidence="1">
    <location>
        <begin position="140"/>
        <end position="173"/>
    </location>
</feature>
<feature type="repeat" description="TPR" evidence="1">
    <location>
        <begin position="174"/>
        <end position="207"/>
    </location>
</feature>
<keyword evidence="2" id="KW-0472">Membrane</keyword>
<protein>
    <submittedName>
        <fullName evidence="3">Tetratricopeptide repeat protein</fullName>
    </submittedName>
</protein>
<dbReference type="AlphaFoldDB" id="A0A841Z4V6"/>
<proteinExistence type="predicted"/>
<evidence type="ECO:0000313" key="3">
    <source>
        <dbReference type="EMBL" id="MBC1500971.1"/>
    </source>
</evidence>
<dbReference type="Proteomes" id="UP000564536">
    <property type="component" value="Unassembled WGS sequence"/>
</dbReference>
<comment type="caution">
    <text evidence="3">The sequence shown here is derived from an EMBL/GenBank/DDBJ whole genome shotgun (WGS) entry which is preliminary data.</text>
</comment>
<accession>A0A841Z4V6</accession>
<reference evidence="3 4" key="1">
    <citation type="submission" date="2020-03" db="EMBL/GenBank/DDBJ databases">
        <title>Soil Listeria distribution.</title>
        <authorList>
            <person name="Liao J."/>
            <person name="Wiedmann M."/>
        </authorList>
    </citation>
    <scope>NUCLEOTIDE SEQUENCE [LARGE SCALE GENOMIC DNA]</scope>
    <source>
        <strain evidence="3 4">FSL L7-1523</strain>
    </source>
</reference>
<dbReference type="InterPro" id="IPR019734">
    <property type="entry name" value="TPR_rpt"/>
</dbReference>
<evidence type="ECO:0000256" key="2">
    <source>
        <dbReference type="SAM" id="Phobius"/>
    </source>
</evidence>
<keyword evidence="2" id="KW-0812">Transmembrane</keyword>
<dbReference type="PROSITE" id="PS50005">
    <property type="entry name" value="TPR"/>
    <property type="match status" value="2"/>
</dbReference>
<dbReference type="Pfam" id="PF14559">
    <property type="entry name" value="TPR_19"/>
    <property type="match status" value="1"/>
</dbReference>
<dbReference type="Gene3D" id="1.25.40.10">
    <property type="entry name" value="Tetratricopeptide repeat domain"/>
    <property type="match status" value="1"/>
</dbReference>
<dbReference type="InterPro" id="IPR011990">
    <property type="entry name" value="TPR-like_helical_dom_sf"/>
</dbReference>